<feature type="domain" description="Peptidase C39-like" evidence="1">
    <location>
        <begin position="235"/>
        <end position="374"/>
    </location>
</feature>
<dbReference type="KEGG" id="manq:L1994_08950"/>
<gene>
    <name evidence="2" type="ORF">L1994_08950</name>
</gene>
<dbReference type="InterPro" id="IPR039564">
    <property type="entry name" value="Peptidase_C39-like"/>
</dbReference>
<dbReference type="RefSeq" id="WP_278099105.1">
    <property type="nucleotide sequence ID" value="NZ_CP091092.1"/>
</dbReference>
<dbReference type="InterPro" id="IPR025660">
    <property type="entry name" value="Pept_his_AS"/>
</dbReference>
<sequence>MRALSLLLIVALAGAMFVPVVSASTSVNEQLNSTITLDYAKKIAQLHLNDVSEGMSGFSEWTGANVESDLTFYDLNGNIAAYSFSVVKDGNYLGFILISGNKDNYPILEFGKGDIVPEKTKENAQFTAEKFIGDAGCKLDSVKYLYLGATFYYGQYTFENSLQNVKQDVIVDLFNEAVVDLKNDDSSTALTNVKSGSDAISVEDEWTIVNENIGLVSSGATVSTSVRGADTIYWVPLYDQPSGYPNSCAPTASGMILSYWRSNGYSNFPSNGDTLILDLYSAMDTDPVDGTYDSNIEPGIESVCDDYGYDIDAEPDGWGFYFSEVKSEVTADRPMHLAMHGAGTAIGGSTEYGNHSVAAVGWADGSFDAIEINDGWSTSDTRYIAFGNWNSIYPVYIRP</sequence>
<evidence type="ECO:0000313" key="2">
    <source>
        <dbReference type="EMBL" id="WFN36267.1"/>
    </source>
</evidence>
<organism evidence="2 3">
    <name type="scientific">Methanomicrobium antiquum</name>
    <dbReference type="NCBI Taxonomy" id="487686"/>
    <lineage>
        <taxon>Archaea</taxon>
        <taxon>Methanobacteriati</taxon>
        <taxon>Methanobacteriota</taxon>
        <taxon>Stenosarchaea group</taxon>
        <taxon>Methanomicrobia</taxon>
        <taxon>Methanomicrobiales</taxon>
        <taxon>Methanomicrobiaceae</taxon>
        <taxon>Methanomicrobium</taxon>
    </lineage>
</organism>
<dbReference type="PROSITE" id="PS00639">
    <property type="entry name" value="THIOL_PROTEASE_HIS"/>
    <property type="match status" value="1"/>
</dbReference>
<dbReference type="GeneID" id="79950522"/>
<dbReference type="Proteomes" id="UP001218895">
    <property type="component" value="Chromosome"/>
</dbReference>
<name>A0AAF0JLM8_9EURY</name>
<protein>
    <submittedName>
        <fullName evidence="2">C39 family peptidase</fullName>
    </submittedName>
</protein>
<evidence type="ECO:0000313" key="3">
    <source>
        <dbReference type="Proteomes" id="UP001218895"/>
    </source>
</evidence>
<reference evidence="2" key="1">
    <citation type="submission" date="2022-01" db="EMBL/GenBank/DDBJ databases">
        <title>Complete genome of Methanomicrobium antiquum DSM 21220.</title>
        <authorList>
            <person name="Chen S.-C."/>
            <person name="You Y.-T."/>
            <person name="Zhou Y.-Z."/>
            <person name="Lai M.-C."/>
        </authorList>
    </citation>
    <scope>NUCLEOTIDE SEQUENCE</scope>
    <source>
        <strain evidence="2">DSM 21220</strain>
    </source>
</reference>
<dbReference type="Pfam" id="PF13529">
    <property type="entry name" value="Peptidase_C39_2"/>
    <property type="match status" value="1"/>
</dbReference>
<dbReference type="SUPFAM" id="SSF54001">
    <property type="entry name" value="Cysteine proteinases"/>
    <property type="match status" value="1"/>
</dbReference>
<proteinExistence type="predicted"/>
<dbReference type="EMBL" id="CP091092">
    <property type="protein sequence ID" value="WFN36267.1"/>
    <property type="molecule type" value="Genomic_DNA"/>
</dbReference>
<dbReference type="AlphaFoldDB" id="A0AAF0JLM8"/>
<evidence type="ECO:0000259" key="1">
    <source>
        <dbReference type="Pfam" id="PF13529"/>
    </source>
</evidence>
<dbReference type="InterPro" id="IPR038765">
    <property type="entry name" value="Papain-like_cys_pep_sf"/>
</dbReference>
<keyword evidence="3" id="KW-1185">Reference proteome</keyword>
<accession>A0AAF0JLM8</accession>